<comment type="subunit">
    <text evidence="2 5">Homopentamer.</text>
</comment>
<evidence type="ECO:0000259" key="6">
    <source>
        <dbReference type="Pfam" id="PF02465"/>
    </source>
</evidence>
<name>A0AAP5E9D0_9GAMM</name>
<dbReference type="InterPro" id="IPR040026">
    <property type="entry name" value="FliD"/>
</dbReference>
<dbReference type="GO" id="GO:0009421">
    <property type="term" value="C:bacterial-type flagellum filament cap"/>
    <property type="evidence" value="ECO:0007669"/>
    <property type="project" value="InterPro"/>
</dbReference>
<dbReference type="RefSeq" id="WP_307107022.1">
    <property type="nucleotide sequence ID" value="NZ_JAUTAS010000001.1"/>
</dbReference>
<dbReference type="GO" id="GO:0005576">
    <property type="term" value="C:extracellular region"/>
    <property type="evidence" value="ECO:0007669"/>
    <property type="project" value="UniProtKB-SubCell"/>
</dbReference>
<dbReference type="Proteomes" id="UP001226084">
    <property type="component" value="Unassembled WGS sequence"/>
</dbReference>
<comment type="caution">
    <text evidence="8">The sequence shown here is derived from an EMBL/GenBank/DDBJ whole genome shotgun (WGS) entry which is preliminary data.</text>
</comment>
<dbReference type="InterPro" id="IPR003481">
    <property type="entry name" value="FliD_N"/>
</dbReference>
<dbReference type="Gene3D" id="1.20.1270.70">
    <property type="entry name" value="Designed single chain three-helix bundle"/>
    <property type="match status" value="1"/>
</dbReference>
<accession>A0AAP5E9D0</accession>
<keyword evidence="5" id="KW-0964">Secreted</keyword>
<feature type="domain" description="Flagellar hook-associated protein 2 N-terminal" evidence="6">
    <location>
        <begin position="8"/>
        <end position="110"/>
    </location>
</feature>
<evidence type="ECO:0000256" key="4">
    <source>
        <dbReference type="ARBA" id="ARBA00023143"/>
    </source>
</evidence>
<evidence type="ECO:0000313" key="9">
    <source>
        <dbReference type="Proteomes" id="UP001226084"/>
    </source>
</evidence>
<keyword evidence="8" id="KW-0966">Cell projection</keyword>
<dbReference type="GO" id="GO:0009424">
    <property type="term" value="C:bacterial-type flagellum hook"/>
    <property type="evidence" value="ECO:0007669"/>
    <property type="project" value="UniProtKB-UniRule"/>
</dbReference>
<comment type="similarity">
    <text evidence="1 5">Belongs to the FliD family.</text>
</comment>
<proteinExistence type="inferred from homology"/>
<dbReference type="PANTHER" id="PTHR30288:SF0">
    <property type="entry name" value="FLAGELLAR HOOK-ASSOCIATED PROTEIN 2"/>
    <property type="match status" value="1"/>
</dbReference>
<evidence type="ECO:0000259" key="7">
    <source>
        <dbReference type="Pfam" id="PF07195"/>
    </source>
</evidence>
<evidence type="ECO:0000256" key="2">
    <source>
        <dbReference type="ARBA" id="ARBA00011255"/>
    </source>
</evidence>
<dbReference type="Pfam" id="PF02465">
    <property type="entry name" value="FliD_N"/>
    <property type="match status" value="1"/>
</dbReference>
<protein>
    <recommendedName>
        <fullName evidence="5">Flagellar hook-associated protein 2</fullName>
        <shortName evidence="5">HAP2</shortName>
    </recommendedName>
    <alternativeName>
        <fullName evidence="5">Flagellar cap protein</fullName>
    </alternativeName>
</protein>
<feature type="domain" description="Flagellar hook-associated protein 2 C-terminal" evidence="7">
    <location>
        <begin position="220"/>
        <end position="436"/>
    </location>
</feature>
<feature type="coiled-coil region" evidence="5">
    <location>
        <begin position="393"/>
        <end position="420"/>
    </location>
</feature>
<gene>
    <name evidence="8" type="ORF">QE424_001883</name>
</gene>
<comment type="function">
    <text evidence="5">Required for morphogenesis and for the elongation of the flagellar filament by facilitating polymerization of the flagellin monomers at the tip of growing filament. Forms a capping structure, which prevents flagellin subunits (transported through the central channel of the flagellum) from leaking out without polymerization at the distal end.</text>
</comment>
<organism evidence="8 9">
    <name type="scientific">Stenotrophomonas rhizophila</name>
    <dbReference type="NCBI Taxonomy" id="216778"/>
    <lineage>
        <taxon>Bacteria</taxon>
        <taxon>Pseudomonadati</taxon>
        <taxon>Pseudomonadota</taxon>
        <taxon>Gammaproteobacteria</taxon>
        <taxon>Lysobacterales</taxon>
        <taxon>Lysobacteraceae</taxon>
        <taxon>Stenotrophomonas</taxon>
    </lineage>
</organism>
<dbReference type="InterPro" id="IPR010809">
    <property type="entry name" value="FliD_C"/>
</dbReference>
<evidence type="ECO:0000256" key="5">
    <source>
        <dbReference type="RuleBase" id="RU362066"/>
    </source>
</evidence>
<comment type="subcellular location">
    <subcellularLocation>
        <location evidence="5">Secreted</location>
    </subcellularLocation>
    <subcellularLocation>
        <location evidence="5">Bacterial flagellum</location>
    </subcellularLocation>
</comment>
<dbReference type="InterPro" id="IPR010810">
    <property type="entry name" value="Flagellin_hook_IN_motif"/>
</dbReference>
<reference evidence="8" key="1">
    <citation type="submission" date="2023-07" db="EMBL/GenBank/DDBJ databases">
        <title>Functional and genomic diversity of the sorghum phyllosphere microbiome.</title>
        <authorList>
            <person name="Shade A."/>
        </authorList>
    </citation>
    <scope>NUCLEOTIDE SEQUENCE</scope>
    <source>
        <strain evidence="8">SORGH_AS_0457</strain>
    </source>
</reference>
<evidence type="ECO:0000256" key="3">
    <source>
        <dbReference type="ARBA" id="ARBA00023054"/>
    </source>
</evidence>
<keyword evidence="4 5" id="KW-0975">Bacterial flagellum</keyword>
<dbReference type="Pfam" id="PF07196">
    <property type="entry name" value="Flagellin_IN"/>
    <property type="match status" value="1"/>
</dbReference>
<dbReference type="GO" id="GO:0007155">
    <property type="term" value="P:cell adhesion"/>
    <property type="evidence" value="ECO:0007669"/>
    <property type="project" value="InterPro"/>
</dbReference>
<evidence type="ECO:0000313" key="8">
    <source>
        <dbReference type="EMBL" id="MDQ1108724.1"/>
    </source>
</evidence>
<dbReference type="AlphaFoldDB" id="A0AAP5E9D0"/>
<keyword evidence="8" id="KW-0282">Flagellum</keyword>
<dbReference type="EMBL" id="JAUTAS010000001">
    <property type="protein sequence ID" value="MDQ1108724.1"/>
    <property type="molecule type" value="Genomic_DNA"/>
</dbReference>
<keyword evidence="8" id="KW-0969">Cilium</keyword>
<dbReference type="Pfam" id="PF07195">
    <property type="entry name" value="FliD_C"/>
    <property type="match status" value="1"/>
</dbReference>
<sequence length="452" mass="46467">MAIGTIGTGLDIPTLVAQLVAKEREPQENQINSAGTAASAKLSALATLTSGMTNLQTTLASLIKNADKPSFKTSTITDSNFTASIDTSDGAASASAGTHQVEVKSLAQGQKLSSGAYGKDAVVGDGTLTVAYGDKTFEVVVNEDSKLTDIAAAINKAAGGKGVTASVITADDGQHLVLSAVDTGLAGAVKITASGGNGGLSGLTYDGTAGSGMTQTVDPKDAVVVVDGFTRTSSSNTISDIVPGVNLTLTKAGTEAGKTQTLTITRDNISVKADMATFVAAYNAMNTALKSTSAYNATSKTAAALTGDAMVRGLQQQLRSQFSTNINGLKDMGVTMAADGSLTLDTGKMETAIGKDPDAVARLFGKEGVIAKPMDTLIKSNLDKETGTLTQRTNSLNKQIKDLESRLDALDARMEKVSDRYTKQFTAMETLVTQMQTTSDSLTQALAKKTSS</sequence>
<dbReference type="PANTHER" id="PTHR30288">
    <property type="entry name" value="FLAGELLAR CAP/ASSEMBLY PROTEIN FLID"/>
    <property type="match status" value="1"/>
</dbReference>
<evidence type="ECO:0000256" key="1">
    <source>
        <dbReference type="ARBA" id="ARBA00009764"/>
    </source>
</evidence>
<dbReference type="GO" id="GO:0071973">
    <property type="term" value="P:bacterial-type flagellum-dependent cell motility"/>
    <property type="evidence" value="ECO:0007669"/>
    <property type="project" value="TreeGrafter"/>
</dbReference>
<keyword evidence="3 5" id="KW-0175">Coiled coil</keyword>